<proteinExistence type="inferred from homology"/>
<dbReference type="PROSITE" id="PS51904">
    <property type="entry name" value="GLYCOSYL_HYDROL_F25_2"/>
    <property type="match status" value="1"/>
</dbReference>
<dbReference type="RefSeq" id="WP_067540018.1">
    <property type="nucleotide sequence ID" value="NZ_AP025567.1"/>
</dbReference>
<evidence type="ECO:0000313" key="4">
    <source>
        <dbReference type="Proteomes" id="UP000284841"/>
    </source>
</evidence>
<dbReference type="EMBL" id="QRMS01000001">
    <property type="protein sequence ID" value="RHJ89558.1"/>
    <property type="molecule type" value="Genomic_DNA"/>
</dbReference>
<evidence type="ECO:0000259" key="2">
    <source>
        <dbReference type="Pfam" id="PF01471"/>
    </source>
</evidence>
<dbReference type="SUPFAM" id="SSF47090">
    <property type="entry name" value="PGBD-like"/>
    <property type="match status" value="1"/>
</dbReference>
<dbReference type="OrthoDB" id="9765879at2"/>
<gene>
    <name evidence="3" type="ORF">DW099_03010</name>
</gene>
<protein>
    <recommendedName>
        <fullName evidence="2">Peptidoglycan binding-like domain-containing protein</fullName>
    </recommendedName>
</protein>
<dbReference type="Proteomes" id="UP000284841">
    <property type="component" value="Unassembled WGS sequence"/>
</dbReference>
<dbReference type="InterPro" id="IPR036365">
    <property type="entry name" value="PGBD-like_sf"/>
</dbReference>
<dbReference type="InterPro" id="IPR017853">
    <property type="entry name" value="GH"/>
</dbReference>
<dbReference type="STRING" id="1776384.GCA_900086585_02911"/>
<feature type="domain" description="Peptidoglycan binding-like" evidence="2">
    <location>
        <begin position="228"/>
        <end position="280"/>
    </location>
</feature>
<dbReference type="InterPro" id="IPR036366">
    <property type="entry name" value="PGBDSf"/>
</dbReference>
<organism evidence="3 4">
    <name type="scientific">Emergencia timonensis</name>
    <dbReference type="NCBI Taxonomy" id="1776384"/>
    <lineage>
        <taxon>Bacteria</taxon>
        <taxon>Bacillati</taxon>
        <taxon>Bacillota</taxon>
        <taxon>Clostridia</taxon>
        <taxon>Peptostreptococcales</taxon>
        <taxon>Anaerovoracaceae</taxon>
        <taxon>Emergencia</taxon>
    </lineage>
</organism>
<name>A0A415E772_9FIRM</name>
<dbReference type="Pfam" id="PF01471">
    <property type="entry name" value="PG_binding_1"/>
    <property type="match status" value="1"/>
</dbReference>
<accession>A0A415E772</accession>
<comment type="similarity">
    <text evidence="1">Belongs to the glycosyl hydrolase 25 family.</text>
</comment>
<dbReference type="GeneID" id="83005230"/>
<dbReference type="GO" id="GO:0009253">
    <property type="term" value="P:peptidoglycan catabolic process"/>
    <property type="evidence" value="ECO:0007669"/>
    <property type="project" value="InterPro"/>
</dbReference>
<keyword evidence="4" id="KW-1185">Reference proteome</keyword>
<dbReference type="GO" id="GO:0016998">
    <property type="term" value="P:cell wall macromolecule catabolic process"/>
    <property type="evidence" value="ECO:0007669"/>
    <property type="project" value="InterPro"/>
</dbReference>
<comment type="caution">
    <text evidence="3">The sequence shown here is derived from an EMBL/GenBank/DDBJ whole genome shotgun (WGS) entry which is preliminary data.</text>
</comment>
<evidence type="ECO:0000256" key="1">
    <source>
        <dbReference type="ARBA" id="ARBA00010646"/>
    </source>
</evidence>
<dbReference type="Gene3D" id="3.20.20.80">
    <property type="entry name" value="Glycosidases"/>
    <property type="match status" value="1"/>
</dbReference>
<sequence>MVRKKGIDVSYWNGWLTEKQYKKIKKSNIEFVIARSGGYRGTMVDSTFDNNYRQSKAAGLDFGAYYYSTAVNTRQAKLEARHAVRLCRGKKLQYPIWMDVEDAATQGRLSKTALTRVIKAFVKEVKRLGYPCGVYASYYWLTEKIGSLSGIDVWVAQYNSHTNYRKPAMWQFSSGGKFSGVPGTFDLDWSYKDYTGDSGSEEPPEKKEPYPGPLSLPFRGYFKRGDKGRKVRELQRFLNWCGRDLKVDGVYGDKTIAAVKWFERRNGLYVDGLFGRACLKKAKAMKK</sequence>
<dbReference type="PANTHER" id="PTHR34135">
    <property type="entry name" value="LYSOZYME"/>
    <property type="match status" value="1"/>
</dbReference>
<evidence type="ECO:0000313" key="3">
    <source>
        <dbReference type="EMBL" id="RHJ89558.1"/>
    </source>
</evidence>
<dbReference type="GO" id="GO:0016052">
    <property type="term" value="P:carbohydrate catabolic process"/>
    <property type="evidence" value="ECO:0007669"/>
    <property type="project" value="TreeGrafter"/>
</dbReference>
<dbReference type="AlphaFoldDB" id="A0A415E772"/>
<dbReference type="InterPro" id="IPR002477">
    <property type="entry name" value="Peptidoglycan-bd-like"/>
</dbReference>
<dbReference type="GO" id="GO:0003796">
    <property type="term" value="F:lysozyme activity"/>
    <property type="evidence" value="ECO:0007669"/>
    <property type="project" value="InterPro"/>
</dbReference>
<dbReference type="InterPro" id="IPR002053">
    <property type="entry name" value="Glyco_hydro_25"/>
</dbReference>
<dbReference type="Gene3D" id="1.10.101.10">
    <property type="entry name" value="PGBD-like superfamily/PGBD"/>
    <property type="match status" value="1"/>
</dbReference>
<dbReference type="Pfam" id="PF01183">
    <property type="entry name" value="Glyco_hydro_25"/>
    <property type="match status" value="1"/>
</dbReference>
<dbReference type="SUPFAM" id="SSF51445">
    <property type="entry name" value="(Trans)glycosidases"/>
    <property type="match status" value="1"/>
</dbReference>
<dbReference type="PANTHER" id="PTHR34135:SF2">
    <property type="entry name" value="LYSOZYME"/>
    <property type="match status" value="1"/>
</dbReference>
<reference evidence="3 4" key="1">
    <citation type="submission" date="2018-08" db="EMBL/GenBank/DDBJ databases">
        <title>A genome reference for cultivated species of the human gut microbiota.</title>
        <authorList>
            <person name="Zou Y."/>
            <person name="Xue W."/>
            <person name="Luo G."/>
        </authorList>
    </citation>
    <scope>NUCLEOTIDE SEQUENCE [LARGE SCALE GENOMIC DNA]</scope>
    <source>
        <strain evidence="3 4">AM07-24</strain>
    </source>
</reference>